<dbReference type="Pfam" id="PF04250">
    <property type="entry name" value="DUF429"/>
    <property type="match status" value="1"/>
</dbReference>
<comment type="caution">
    <text evidence="1">The sequence shown here is derived from an EMBL/GenBank/DDBJ whole genome shotgun (WGS) entry which is preliminary data.</text>
</comment>
<accession>A0A841R646</accession>
<dbReference type="Proteomes" id="UP000587760">
    <property type="component" value="Unassembled WGS sequence"/>
</dbReference>
<proteinExistence type="predicted"/>
<protein>
    <submittedName>
        <fullName evidence="1">Putative RNase H-like nuclease</fullName>
    </submittedName>
</protein>
<gene>
    <name evidence="1" type="ORF">HNR50_000958</name>
</gene>
<keyword evidence="2" id="KW-1185">Reference proteome</keyword>
<organism evidence="1 2">
    <name type="scientific">Spirochaeta isovalerica</name>
    <dbReference type="NCBI Taxonomy" id="150"/>
    <lineage>
        <taxon>Bacteria</taxon>
        <taxon>Pseudomonadati</taxon>
        <taxon>Spirochaetota</taxon>
        <taxon>Spirochaetia</taxon>
        <taxon>Spirochaetales</taxon>
        <taxon>Spirochaetaceae</taxon>
        <taxon>Spirochaeta</taxon>
    </lineage>
</organism>
<evidence type="ECO:0000313" key="2">
    <source>
        <dbReference type="Proteomes" id="UP000587760"/>
    </source>
</evidence>
<name>A0A841R646_9SPIO</name>
<dbReference type="AlphaFoldDB" id="A0A841R646"/>
<reference evidence="1 2" key="1">
    <citation type="submission" date="2020-08" db="EMBL/GenBank/DDBJ databases">
        <title>Genomic Encyclopedia of Type Strains, Phase IV (KMG-IV): sequencing the most valuable type-strain genomes for metagenomic binning, comparative biology and taxonomic classification.</title>
        <authorList>
            <person name="Goeker M."/>
        </authorList>
    </citation>
    <scope>NUCLEOTIDE SEQUENCE [LARGE SCALE GENOMIC DNA]</scope>
    <source>
        <strain evidence="1 2">DSM 2461</strain>
    </source>
</reference>
<dbReference type="InterPro" id="IPR007362">
    <property type="entry name" value="DUF429"/>
</dbReference>
<dbReference type="RefSeq" id="WP_184744402.1">
    <property type="nucleotide sequence ID" value="NZ_JACHGJ010000001.1"/>
</dbReference>
<evidence type="ECO:0000313" key="1">
    <source>
        <dbReference type="EMBL" id="MBB6479325.1"/>
    </source>
</evidence>
<dbReference type="InterPro" id="IPR008306">
    <property type="entry name" value="UCP018008"/>
</dbReference>
<sequence>MLYAGIDLAWKRGNPSGIAVINDERAIIHCSAPLWPDSEISRFLTSLEDDFILSVDSPLQVLNETGGRPCDSDLMKHSFNGRFLKVFATSVDYMNRHYGGVRGADLFDILRMENGLKLGKTIVETFPTAVIQSLFPGISMRKYKITSALKLGELKENFLILKHALEEVGFYGDYPEIGELSSKKAYKEAEDRIDAILCAVNSYYFHRLKSFVQFGNGENGLTVIALPI</sequence>
<dbReference type="EMBL" id="JACHGJ010000001">
    <property type="protein sequence ID" value="MBB6479325.1"/>
    <property type="molecule type" value="Genomic_DNA"/>
</dbReference>
<dbReference type="PIRSF" id="PIRSF018008">
    <property type="entry name" value="UCP018008"/>
    <property type="match status" value="1"/>
</dbReference>